<dbReference type="GO" id="GO:0003964">
    <property type="term" value="F:RNA-directed DNA polymerase activity"/>
    <property type="evidence" value="ECO:0007669"/>
    <property type="project" value="UniProtKB-KW"/>
</dbReference>
<evidence type="ECO:0000313" key="1">
    <source>
        <dbReference type="EMBL" id="GEU71087.1"/>
    </source>
</evidence>
<dbReference type="EMBL" id="BKCJ010006240">
    <property type="protein sequence ID" value="GEU71087.1"/>
    <property type="molecule type" value="Genomic_DNA"/>
</dbReference>
<name>A0A6L2MCV4_TANCI</name>
<proteinExistence type="predicted"/>
<reference evidence="1" key="1">
    <citation type="journal article" date="2019" name="Sci. Rep.">
        <title>Draft genome of Tanacetum cinerariifolium, the natural source of mosquito coil.</title>
        <authorList>
            <person name="Yamashiro T."/>
            <person name="Shiraishi A."/>
            <person name="Satake H."/>
            <person name="Nakayama K."/>
        </authorList>
    </citation>
    <scope>NUCLEOTIDE SEQUENCE</scope>
</reference>
<comment type="caution">
    <text evidence="1">The sequence shown here is derived from an EMBL/GenBank/DDBJ whole genome shotgun (WGS) entry which is preliminary data.</text>
</comment>
<dbReference type="CDD" id="cd00303">
    <property type="entry name" value="retropepsin_like"/>
    <property type="match status" value="1"/>
</dbReference>
<sequence>MNILTNMQMQNSFGSRPLPSNTIANPKGDLKTITTRSGIFYDRPHIPPPTSSLPKVVERVPEVTKDTVQPSTENIQPPVAQTQVPIDEPVVASKPKPTIPYPLRANKQKLHGKDNNLALKFVDIFRNLQVNFSFADILLHMPRFALMFKSLLNNKEKLFDLATTLVNENCSAVILKKLSKKLGDPDKFLIPCDFLELDECLALADLGASINLMPLFIWKKLSLPELTPTRMILELTDRSTTRPAGNAEDVFVKVGKLHFPTDFVVVDYVVDPRVPLILGRLFLRTKRALIDVYGSNFILDEIETFVRSLDELSNLDDDYYDTEGDILYLEKLLIEDPSSNLPSVKTEDLKQVDATMTKPSIEEP</sequence>
<dbReference type="AlphaFoldDB" id="A0A6L2MCV4"/>
<dbReference type="InterPro" id="IPR021109">
    <property type="entry name" value="Peptidase_aspartic_dom_sf"/>
</dbReference>
<keyword evidence="1" id="KW-0808">Transferase</keyword>
<gene>
    <name evidence="1" type="ORF">Tci_043065</name>
</gene>
<keyword evidence="1" id="KW-0695">RNA-directed DNA polymerase</keyword>
<organism evidence="1">
    <name type="scientific">Tanacetum cinerariifolium</name>
    <name type="common">Dalmatian daisy</name>
    <name type="synonym">Chrysanthemum cinerariifolium</name>
    <dbReference type="NCBI Taxonomy" id="118510"/>
    <lineage>
        <taxon>Eukaryota</taxon>
        <taxon>Viridiplantae</taxon>
        <taxon>Streptophyta</taxon>
        <taxon>Embryophyta</taxon>
        <taxon>Tracheophyta</taxon>
        <taxon>Spermatophyta</taxon>
        <taxon>Magnoliopsida</taxon>
        <taxon>eudicotyledons</taxon>
        <taxon>Gunneridae</taxon>
        <taxon>Pentapetalae</taxon>
        <taxon>asterids</taxon>
        <taxon>campanulids</taxon>
        <taxon>Asterales</taxon>
        <taxon>Asteraceae</taxon>
        <taxon>Asteroideae</taxon>
        <taxon>Anthemideae</taxon>
        <taxon>Anthemidinae</taxon>
        <taxon>Tanacetum</taxon>
    </lineage>
</organism>
<protein>
    <submittedName>
        <fullName evidence="1">Reverse transcriptase domain-containing protein</fullName>
    </submittedName>
</protein>
<keyword evidence="1" id="KW-0548">Nucleotidyltransferase</keyword>
<dbReference type="Gene3D" id="2.40.70.10">
    <property type="entry name" value="Acid Proteases"/>
    <property type="match status" value="1"/>
</dbReference>
<dbReference type="PANTHER" id="PTHR33067:SF35">
    <property type="entry name" value="ASPARTIC PEPTIDASE DDI1-TYPE DOMAIN-CONTAINING PROTEIN"/>
    <property type="match status" value="1"/>
</dbReference>
<accession>A0A6L2MCV4</accession>
<dbReference type="PANTHER" id="PTHR33067">
    <property type="entry name" value="RNA-DIRECTED DNA POLYMERASE-RELATED"/>
    <property type="match status" value="1"/>
</dbReference>